<sequence>MTTLMKATILIKLGKAGSTDGDTVEVDNVAENANDNAGEVDDTGDTVANCATDCIRSQLMSKAKLFSDKEEIYKLLMSGCIHMMNAVQRSEYKHLLNESHYDNIIQQCCQIKQLEPIPTEIDLIINEIFDDLLPFRFDRNTNQAISTIDTMKAAVQDKKSTRYAILDIVSQM</sequence>
<dbReference type="EMBL" id="KE123923">
    <property type="protein sequence ID" value="EPB90248.1"/>
    <property type="molecule type" value="Genomic_DNA"/>
</dbReference>
<reference evidence="2" key="1">
    <citation type="submission" date="2013-05" db="EMBL/GenBank/DDBJ databases">
        <title>The Genome sequence of Mucor circinelloides f. circinelloides 1006PhL.</title>
        <authorList>
            <consortium name="The Broad Institute Genomics Platform"/>
            <person name="Cuomo C."/>
            <person name="Earl A."/>
            <person name="Findley K."/>
            <person name="Lee S.C."/>
            <person name="Walker B."/>
            <person name="Young S."/>
            <person name="Zeng Q."/>
            <person name="Gargeya S."/>
            <person name="Fitzgerald M."/>
            <person name="Haas B."/>
            <person name="Abouelleil A."/>
            <person name="Allen A.W."/>
            <person name="Alvarado L."/>
            <person name="Arachchi H.M."/>
            <person name="Berlin A.M."/>
            <person name="Chapman S.B."/>
            <person name="Gainer-Dewar J."/>
            <person name="Goldberg J."/>
            <person name="Griggs A."/>
            <person name="Gujja S."/>
            <person name="Hansen M."/>
            <person name="Howarth C."/>
            <person name="Imamovic A."/>
            <person name="Ireland A."/>
            <person name="Larimer J."/>
            <person name="McCowan C."/>
            <person name="Murphy C."/>
            <person name="Pearson M."/>
            <person name="Poon T.W."/>
            <person name="Priest M."/>
            <person name="Roberts A."/>
            <person name="Saif S."/>
            <person name="Shea T."/>
            <person name="Sisk P."/>
            <person name="Sykes S."/>
            <person name="Wortman J."/>
            <person name="Nusbaum C."/>
            <person name="Birren B."/>
        </authorList>
    </citation>
    <scope>NUCLEOTIDE SEQUENCE [LARGE SCALE GENOMIC DNA]</scope>
    <source>
        <strain evidence="2">1006PhL</strain>
    </source>
</reference>
<proteinExistence type="predicted"/>
<name>S2K4H2_MUCC1</name>
<keyword evidence="2" id="KW-1185">Reference proteome</keyword>
<dbReference type="VEuPathDB" id="FungiDB:HMPREF1544_02934"/>
<accession>S2K4H2</accession>
<dbReference type="Proteomes" id="UP000014254">
    <property type="component" value="Unassembled WGS sequence"/>
</dbReference>
<evidence type="ECO:0000313" key="2">
    <source>
        <dbReference type="Proteomes" id="UP000014254"/>
    </source>
</evidence>
<organism evidence="1 2">
    <name type="scientific">Mucor circinelloides f. circinelloides (strain 1006PhL)</name>
    <name type="common">Mucormycosis agent</name>
    <name type="synonym">Calyptromyces circinelloides</name>
    <dbReference type="NCBI Taxonomy" id="1220926"/>
    <lineage>
        <taxon>Eukaryota</taxon>
        <taxon>Fungi</taxon>
        <taxon>Fungi incertae sedis</taxon>
        <taxon>Mucoromycota</taxon>
        <taxon>Mucoromycotina</taxon>
        <taxon>Mucoromycetes</taxon>
        <taxon>Mucorales</taxon>
        <taxon>Mucorineae</taxon>
        <taxon>Mucoraceae</taxon>
        <taxon>Mucor</taxon>
    </lineage>
</organism>
<dbReference type="OrthoDB" id="2253360at2759"/>
<dbReference type="InParanoid" id="S2K4H2"/>
<evidence type="ECO:0000313" key="1">
    <source>
        <dbReference type="EMBL" id="EPB90248.1"/>
    </source>
</evidence>
<dbReference type="AlphaFoldDB" id="S2K4H2"/>
<protein>
    <submittedName>
        <fullName evidence="1">Uncharacterized protein</fullName>
    </submittedName>
</protein>
<gene>
    <name evidence="1" type="ORF">HMPREF1544_02934</name>
</gene>